<feature type="domain" description="RNA polymerase sigma-70 region 2" evidence="6">
    <location>
        <begin position="25"/>
        <end position="93"/>
    </location>
</feature>
<accession>A0ABP7ZIC5</accession>
<evidence type="ECO:0000313" key="8">
    <source>
        <dbReference type="EMBL" id="GAA4159121.1"/>
    </source>
</evidence>
<name>A0ABP7ZIC5_9MICO</name>
<dbReference type="Proteomes" id="UP001415169">
    <property type="component" value="Unassembled WGS sequence"/>
</dbReference>
<dbReference type="SUPFAM" id="SSF88659">
    <property type="entry name" value="Sigma3 and sigma4 domains of RNA polymerase sigma factors"/>
    <property type="match status" value="1"/>
</dbReference>
<reference evidence="8" key="1">
    <citation type="journal article" date="2014" name="Int. J. Syst. Evol. Microbiol.">
        <title>Complete genome of a new Firmicutes species belonging to the dominant human colonic microbiota ('Ruminococcus bicirculans') reveals two chromosomes and a selective capacity to utilize plant glucans.</title>
        <authorList>
            <consortium name="NISC Comparative Sequencing Program"/>
            <person name="Wegmann U."/>
            <person name="Louis P."/>
            <person name="Goesmann A."/>
            <person name="Henrissat B."/>
            <person name="Duncan S.H."/>
            <person name="Flint H.J."/>
        </authorList>
    </citation>
    <scope>NUCLEOTIDE SEQUENCE</scope>
    <source>
        <strain evidence="8">JCM 17590</strain>
    </source>
</reference>
<proteinExistence type="inferred from homology"/>
<evidence type="ECO:0000256" key="4">
    <source>
        <dbReference type="ARBA" id="ARBA00023125"/>
    </source>
</evidence>
<dbReference type="EMBL" id="BAABBV010000001">
    <property type="protein sequence ID" value="GAA4159121.1"/>
    <property type="molecule type" value="Genomic_DNA"/>
</dbReference>
<keyword evidence="5" id="KW-0804">Transcription</keyword>
<reference evidence="8" key="2">
    <citation type="submission" date="2023-12" db="EMBL/GenBank/DDBJ databases">
        <authorList>
            <person name="Sun Q."/>
            <person name="Inoue M."/>
        </authorList>
    </citation>
    <scope>NUCLEOTIDE SEQUENCE</scope>
    <source>
        <strain evidence="8">JCM 17590</strain>
    </source>
</reference>
<evidence type="ECO:0000256" key="3">
    <source>
        <dbReference type="ARBA" id="ARBA00023082"/>
    </source>
</evidence>
<evidence type="ECO:0000256" key="2">
    <source>
        <dbReference type="ARBA" id="ARBA00023015"/>
    </source>
</evidence>
<dbReference type="PANTHER" id="PTHR43133">
    <property type="entry name" value="RNA POLYMERASE ECF-TYPE SIGMA FACTO"/>
    <property type="match status" value="1"/>
</dbReference>
<dbReference type="InterPro" id="IPR013325">
    <property type="entry name" value="RNA_pol_sigma_r2"/>
</dbReference>
<dbReference type="InterPro" id="IPR036388">
    <property type="entry name" value="WH-like_DNA-bd_sf"/>
</dbReference>
<gene>
    <name evidence="8" type="ORF">GCM10022286_12970</name>
</gene>
<dbReference type="NCBIfam" id="TIGR02937">
    <property type="entry name" value="sigma70-ECF"/>
    <property type="match status" value="1"/>
</dbReference>
<protein>
    <submittedName>
        <fullName evidence="8">RNA polymerase sigma factor</fullName>
    </submittedName>
</protein>
<keyword evidence="3" id="KW-0731">Sigma factor</keyword>
<evidence type="ECO:0000256" key="1">
    <source>
        <dbReference type="ARBA" id="ARBA00010641"/>
    </source>
</evidence>
<evidence type="ECO:0000256" key="5">
    <source>
        <dbReference type="ARBA" id="ARBA00023163"/>
    </source>
</evidence>
<comment type="similarity">
    <text evidence="1">Belongs to the sigma-70 factor family. ECF subfamily.</text>
</comment>
<organism evidence="8 9">
    <name type="scientific">Gryllotalpicola daejeonensis</name>
    <dbReference type="NCBI Taxonomy" id="993087"/>
    <lineage>
        <taxon>Bacteria</taxon>
        <taxon>Bacillati</taxon>
        <taxon>Actinomycetota</taxon>
        <taxon>Actinomycetes</taxon>
        <taxon>Micrococcales</taxon>
        <taxon>Microbacteriaceae</taxon>
        <taxon>Gryllotalpicola</taxon>
    </lineage>
</organism>
<dbReference type="Pfam" id="PF08281">
    <property type="entry name" value="Sigma70_r4_2"/>
    <property type="match status" value="1"/>
</dbReference>
<feature type="domain" description="RNA polymerase sigma factor 70 region 4 type 2" evidence="7">
    <location>
        <begin position="119"/>
        <end position="171"/>
    </location>
</feature>
<dbReference type="InterPro" id="IPR013249">
    <property type="entry name" value="RNA_pol_sigma70_r4_t2"/>
</dbReference>
<dbReference type="Pfam" id="PF04542">
    <property type="entry name" value="Sigma70_r2"/>
    <property type="match status" value="1"/>
</dbReference>
<evidence type="ECO:0000259" key="7">
    <source>
        <dbReference type="Pfam" id="PF08281"/>
    </source>
</evidence>
<comment type="caution">
    <text evidence="8">The sequence shown here is derived from an EMBL/GenBank/DDBJ whole genome shotgun (WGS) entry which is preliminary data.</text>
</comment>
<dbReference type="InterPro" id="IPR007627">
    <property type="entry name" value="RNA_pol_sigma70_r2"/>
</dbReference>
<dbReference type="SUPFAM" id="SSF88946">
    <property type="entry name" value="Sigma2 domain of RNA polymerase sigma factors"/>
    <property type="match status" value="1"/>
</dbReference>
<keyword evidence="2" id="KW-0805">Transcription regulation</keyword>
<dbReference type="InterPro" id="IPR013324">
    <property type="entry name" value="RNA_pol_sigma_r3/r4-like"/>
</dbReference>
<evidence type="ECO:0000313" key="9">
    <source>
        <dbReference type="Proteomes" id="UP001415169"/>
    </source>
</evidence>
<sequence length="190" mass="21462">MMDDPAELQLWNRALRDDGEAFGRLFDLHRARVYRRALGLTEDRHNAEDVTATAFFELWRKRRSVTPVNGSVLPWLLVTVVNVSRNLRRSTSRYEKFLRTAPRQPAGGEPDAETVETRQRLAMALKALAPIDGALLVLVVLEDVPIAEAAEAVGIKPVTARVRLHRARARLRENLHDLDPRPRPAEGMSC</sequence>
<dbReference type="InterPro" id="IPR039425">
    <property type="entry name" value="RNA_pol_sigma-70-like"/>
</dbReference>
<dbReference type="Gene3D" id="1.10.10.10">
    <property type="entry name" value="Winged helix-like DNA-binding domain superfamily/Winged helix DNA-binding domain"/>
    <property type="match status" value="1"/>
</dbReference>
<keyword evidence="9" id="KW-1185">Reference proteome</keyword>
<dbReference type="PANTHER" id="PTHR43133:SF8">
    <property type="entry name" value="RNA POLYMERASE SIGMA FACTOR HI_1459-RELATED"/>
    <property type="match status" value="1"/>
</dbReference>
<keyword evidence="4" id="KW-0238">DNA-binding</keyword>
<evidence type="ECO:0000259" key="6">
    <source>
        <dbReference type="Pfam" id="PF04542"/>
    </source>
</evidence>
<dbReference type="Gene3D" id="1.10.1740.10">
    <property type="match status" value="1"/>
</dbReference>
<dbReference type="InterPro" id="IPR014284">
    <property type="entry name" value="RNA_pol_sigma-70_dom"/>
</dbReference>